<organism evidence="2 3">
    <name type="scientific">Colletotrichum lupini</name>
    <dbReference type="NCBI Taxonomy" id="145971"/>
    <lineage>
        <taxon>Eukaryota</taxon>
        <taxon>Fungi</taxon>
        <taxon>Dikarya</taxon>
        <taxon>Ascomycota</taxon>
        <taxon>Pezizomycotina</taxon>
        <taxon>Sordariomycetes</taxon>
        <taxon>Hypocreomycetidae</taxon>
        <taxon>Glomerellales</taxon>
        <taxon>Glomerellaceae</taxon>
        <taxon>Colletotrichum</taxon>
        <taxon>Colletotrichum acutatum species complex</taxon>
    </lineage>
</organism>
<feature type="signal peptide" evidence="1">
    <location>
        <begin position="1"/>
        <end position="24"/>
    </location>
</feature>
<reference evidence="2" key="1">
    <citation type="journal article" date="2021" name="Mol. Plant Microbe Interact.">
        <title>Complete Genome Sequence of the Plant-Pathogenic Fungus Colletotrichum lupini.</title>
        <authorList>
            <person name="Baroncelli R."/>
            <person name="Pensec F."/>
            <person name="Da Lio D."/>
            <person name="Boufleur T."/>
            <person name="Vicente I."/>
            <person name="Sarrocco S."/>
            <person name="Picot A."/>
            <person name="Baraldi E."/>
            <person name="Sukno S."/>
            <person name="Thon M."/>
            <person name="Le Floch G."/>
        </authorList>
    </citation>
    <scope>NUCLEOTIDE SEQUENCE</scope>
    <source>
        <strain evidence="2">IMI 504893</strain>
    </source>
</reference>
<dbReference type="Proteomes" id="UP000830671">
    <property type="component" value="Chromosome 1"/>
</dbReference>
<evidence type="ECO:0000313" key="2">
    <source>
        <dbReference type="EMBL" id="UQC75631.1"/>
    </source>
</evidence>
<accession>A0A9Q8SDY5</accession>
<protein>
    <recommendedName>
        <fullName evidence="4">Secreted protein</fullName>
    </recommendedName>
</protein>
<evidence type="ECO:0000256" key="1">
    <source>
        <dbReference type="SAM" id="SignalP"/>
    </source>
</evidence>
<proteinExistence type="predicted"/>
<dbReference type="AlphaFoldDB" id="A0A9Q8SDY5"/>
<name>A0A9Q8SDY5_9PEZI</name>
<dbReference type="RefSeq" id="XP_049137276.1">
    <property type="nucleotide sequence ID" value="XM_049281319.1"/>
</dbReference>
<dbReference type="EMBL" id="CP019471">
    <property type="protein sequence ID" value="UQC75631.1"/>
    <property type="molecule type" value="Genomic_DNA"/>
</dbReference>
<dbReference type="KEGG" id="clup:CLUP02_02287"/>
<evidence type="ECO:0008006" key="4">
    <source>
        <dbReference type="Google" id="ProtNLM"/>
    </source>
</evidence>
<keyword evidence="1" id="KW-0732">Signal</keyword>
<evidence type="ECO:0000313" key="3">
    <source>
        <dbReference type="Proteomes" id="UP000830671"/>
    </source>
</evidence>
<feature type="chain" id="PRO_5040118935" description="Secreted protein" evidence="1">
    <location>
        <begin position="25"/>
        <end position="184"/>
    </location>
</feature>
<sequence length="184" mass="20115">MFDVYHLQRCMNCLLGILSLRALSMLLPAAKRNPSQPLILSTLLLERIPTWELEPGEYHGDRTIGSRRIFWRAPLRIDCQGDRSDAAITKNGGKDSHGCMALGPRHPALSRVMPSNTDSVTQSRSGLRLGLLGALRCSLALPTTAYLVVDGALILDACRSGSPDETRGVYVHAAHEHFTSPLDS</sequence>
<gene>
    <name evidence="2" type="ORF">CLUP02_02287</name>
</gene>
<keyword evidence="3" id="KW-1185">Reference proteome</keyword>
<dbReference type="GeneID" id="73336329"/>